<comment type="similarity">
    <text evidence="7">Belongs to the binding-protein-dependent transport system permease family.</text>
</comment>
<feature type="domain" description="ABC transmembrane type-1" evidence="8">
    <location>
        <begin position="106"/>
        <end position="315"/>
    </location>
</feature>
<dbReference type="Gene3D" id="1.10.3720.10">
    <property type="entry name" value="MetI-like"/>
    <property type="match status" value="1"/>
</dbReference>
<evidence type="ECO:0000256" key="2">
    <source>
        <dbReference type="ARBA" id="ARBA00022448"/>
    </source>
</evidence>
<feature type="transmembrane region" description="Helical" evidence="7">
    <location>
        <begin position="241"/>
        <end position="274"/>
    </location>
</feature>
<evidence type="ECO:0000256" key="5">
    <source>
        <dbReference type="ARBA" id="ARBA00022989"/>
    </source>
</evidence>
<dbReference type="CDD" id="cd06261">
    <property type="entry name" value="TM_PBP2"/>
    <property type="match status" value="1"/>
</dbReference>
<name>A0AAU2GY04_9ACTN</name>
<accession>A0AAU2GY04</accession>
<keyword evidence="2 7" id="KW-0813">Transport</keyword>
<evidence type="ECO:0000256" key="1">
    <source>
        <dbReference type="ARBA" id="ARBA00004651"/>
    </source>
</evidence>
<feature type="transmembrane region" description="Helical" evidence="7">
    <location>
        <begin position="142"/>
        <end position="166"/>
    </location>
</feature>
<feature type="transmembrane region" description="Helical" evidence="7">
    <location>
        <begin position="294"/>
        <end position="318"/>
    </location>
</feature>
<evidence type="ECO:0000256" key="3">
    <source>
        <dbReference type="ARBA" id="ARBA00022475"/>
    </source>
</evidence>
<dbReference type="PROSITE" id="PS50928">
    <property type="entry name" value="ABC_TM1"/>
    <property type="match status" value="1"/>
</dbReference>
<dbReference type="Pfam" id="PF00528">
    <property type="entry name" value="BPD_transp_1"/>
    <property type="match status" value="1"/>
</dbReference>
<dbReference type="InterPro" id="IPR045621">
    <property type="entry name" value="BPD_transp_1_N"/>
</dbReference>
<gene>
    <name evidence="9" type="ORF">OHV25_13615</name>
</gene>
<protein>
    <submittedName>
        <fullName evidence="9">ABC transporter permease</fullName>
    </submittedName>
</protein>
<dbReference type="PANTHER" id="PTHR43163:SF6">
    <property type="entry name" value="DIPEPTIDE TRANSPORT SYSTEM PERMEASE PROTEIN DPPB-RELATED"/>
    <property type="match status" value="1"/>
</dbReference>
<keyword evidence="4 7" id="KW-0812">Transmembrane</keyword>
<feature type="transmembrane region" description="Helical" evidence="7">
    <location>
        <begin position="9"/>
        <end position="30"/>
    </location>
</feature>
<sequence length="325" mass="35363">MLRFLVRRLLGAAVILLLISAITYFLFFFLPSDPALLSCGKNCDAQNVALIRKNLGLDHPIWVQYWHFMVGIFAGRDMPVGHCPAPCFGYSFADQQLVWTTISDRYPTTLSLGVGGAAIFLTVGVGLGLVSAWQQGKLFDRIASAASLLGQSVQIYFIGPIAILLLSTKLGLFDRGHDPNWTSDPAGSVSGLLLPCLILSVIFWSNYSRQTRSLMVEQMSEDHIRAARAKGMSSRYVFLRYALRGAMATVITIFGVDLSAVLGGAIITEVTFGLHGLGSLSVQAVLRSDLPLEMAVMLIGATIIVLCNIVVDMAYAFIDPRIRLS</sequence>
<evidence type="ECO:0000313" key="9">
    <source>
        <dbReference type="EMBL" id="WTU40552.1"/>
    </source>
</evidence>
<dbReference type="PANTHER" id="PTHR43163">
    <property type="entry name" value="DIPEPTIDE TRANSPORT SYSTEM PERMEASE PROTEIN DPPB-RELATED"/>
    <property type="match status" value="1"/>
</dbReference>
<keyword evidence="5 7" id="KW-1133">Transmembrane helix</keyword>
<dbReference type="Pfam" id="PF19300">
    <property type="entry name" value="BPD_transp_1_N"/>
    <property type="match status" value="1"/>
</dbReference>
<dbReference type="InterPro" id="IPR000515">
    <property type="entry name" value="MetI-like"/>
</dbReference>
<dbReference type="SUPFAM" id="SSF161098">
    <property type="entry name" value="MetI-like"/>
    <property type="match status" value="1"/>
</dbReference>
<organism evidence="9">
    <name type="scientific">Streptomyces sp. NBC_00060</name>
    <dbReference type="NCBI Taxonomy" id="2975636"/>
    <lineage>
        <taxon>Bacteria</taxon>
        <taxon>Bacillati</taxon>
        <taxon>Actinomycetota</taxon>
        <taxon>Actinomycetes</taxon>
        <taxon>Kitasatosporales</taxon>
        <taxon>Streptomycetaceae</taxon>
        <taxon>Streptomyces</taxon>
    </lineage>
</organism>
<proteinExistence type="inferred from homology"/>
<evidence type="ECO:0000256" key="6">
    <source>
        <dbReference type="ARBA" id="ARBA00023136"/>
    </source>
</evidence>
<comment type="subcellular location">
    <subcellularLocation>
        <location evidence="1 7">Cell membrane</location>
        <topology evidence="1 7">Multi-pass membrane protein</topology>
    </subcellularLocation>
</comment>
<dbReference type="EMBL" id="CP108253">
    <property type="protein sequence ID" value="WTU40552.1"/>
    <property type="molecule type" value="Genomic_DNA"/>
</dbReference>
<evidence type="ECO:0000256" key="7">
    <source>
        <dbReference type="RuleBase" id="RU363032"/>
    </source>
</evidence>
<keyword evidence="3" id="KW-1003">Cell membrane</keyword>
<dbReference type="GO" id="GO:0055085">
    <property type="term" value="P:transmembrane transport"/>
    <property type="evidence" value="ECO:0007669"/>
    <property type="project" value="InterPro"/>
</dbReference>
<feature type="transmembrane region" description="Helical" evidence="7">
    <location>
        <begin position="186"/>
        <end position="205"/>
    </location>
</feature>
<keyword evidence="6 7" id="KW-0472">Membrane</keyword>
<evidence type="ECO:0000256" key="4">
    <source>
        <dbReference type="ARBA" id="ARBA00022692"/>
    </source>
</evidence>
<evidence type="ECO:0000259" key="8">
    <source>
        <dbReference type="PROSITE" id="PS50928"/>
    </source>
</evidence>
<reference evidence="9" key="1">
    <citation type="submission" date="2022-10" db="EMBL/GenBank/DDBJ databases">
        <title>The complete genomes of actinobacterial strains from the NBC collection.</title>
        <authorList>
            <person name="Joergensen T.S."/>
            <person name="Alvarez Arevalo M."/>
            <person name="Sterndorff E.B."/>
            <person name="Faurdal D."/>
            <person name="Vuksanovic O."/>
            <person name="Mourched A.-S."/>
            <person name="Charusanti P."/>
            <person name="Shaw S."/>
            <person name="Blin K."/>
            <person name="Weber T."/>
        </authorList>
    </citation>
    <scope>NUCLEOTIDE SEQUENCE</scope>
    <source>
        <strain evidence="9">NBC_00060</strain>
    </source>
</reference>
<dbReference type="InterPro" id="IPR035906">
    <property type="entry name" value="MetI-like_sf"/>
</dbReference>
<dbReference type="GO" id="GO:0005886">
    <property type="term" value="C:plasma membrane"/>
    <property type="evidence" value="ECO:0007669"/>
    <property type="project" value="UniProtKB-SubCell"/>
</dbReference>
<dbReference type="AlphaFoldDB" id="A0AAU2GY04"/>
<feature type="transmembrane region" description="Helical" evidence="7">
    <location>
        <begin position="110"/>
        <end position="130"/>
    </location>
</feature>